<organism evidence="3 4">
    <name type="scientific">Sphingobium chlorophenolicum</name>
    <dbReference type="NCBI Taxonomy" id="46429"/>
    <lineage>
        <taxon>Bacteria</taxon>
        <taxon>Pseudomonadati</taxon>
        <taxon>Pseudomonadota</taxon>
        <taxon>Alphaproteobacteria</taxon>
        <taxon>Sphingomonadales</taxon>
        <taxon>Sphingomonadaceae</taxon>
        <taxon>Sphingobium</taxon>
    </lineage>
</organism>
<dbReference type="InterPro" id="IPR011008">
    <property type="entry name" value="Dimeric_a/b-barrel"/>
</dbReference>
<evidence type="ECO:0000259" key="2">
    <source>
        <dbReference type="Pfam" id="PF03795"/>
    </source>
</evidence>
<evidence type="ECO:0000313" key="4">
    <source>
        <dbReference type="Proteomes" id="UP000028411"/>
    </source>
</evidence>
<name>A0A081RF86_SPHCR</name>
<dbReference type="InterPro" id="IPR005545">
    <property type="entry name" value="YCII"/>
</dbReference>
<dbReference type="AlphaFoldDB" id="A0A081RF86"/>
<dbReference type="PANTHER" id="PTHR33606:SF3">
    <property type="entry name" value="PROTEIN YCII"/>
    <property type="match status" value="1"/>
</dbReference>
<dbReference type="Gene3D" id="3.30.70.1060">
    <property type="entry name" value="Dimeric alpha+beta barrel"/>
    <property type="match status" value="1"/>
</dbReference>
<dbReference type="Proteomes" id="UP000028411">
    <property type="component" value="Unassembled WGS sequence"/>
</dbReference>
<proteinExistence type="inferred from homology"/>
<dbReference type="OrthoDB" id="2293521at2"/>
<dbReference type="InterPro" id="IPR051807">
    <property type="entry name" value="Sec-metab_biosynth-assoc"/>
</dbReference>
<reference evidence="3 4" key="1">
    <citation type="submission" date="2014-02" db="EMBL/GenBank/DDBJ databases">
        <title>Whole genome sequence of Sphingobium chlorophenolicum NBRC 16172.</title>
        <authorList>
            <person name="Gan H.M."/>
            <person name="Gan H.Y."/>
            <person name="Chew T.H."/>
            <person name="Savka M.A."/>
        </authorList>
    </citation>
    <scope>NUCLEOTIDE SEQUENCE [LARGE SCALE GENOMIC DNA]</scope>
    <source>
        <strain evidence="3 4">NBRC 16172</strain>
    </source>
</reference>
<dbReference type="EMBL" id="JFHR01000017">
    <property type="protein sequence ID" value="KEQ53859.1"/>
    <property type="molecule type" value="Genomic_DNA"/>
</dbReference>
<dbReference type="PATRIC" id="fig|46429.4.peg.1876"/>
<dbReference type="RefSeq" id="WP_037450533.1">
    <property type="nucleotide sequence ID" value="NZ_JFHR01000017.1"/>
</dbReference>
<dbReference type="PANTHER" id="PTHR33606">
    <property type="entry name" value="PROTEIN YCII"/>
    <property type="match status" value="1"/>
</dbReference>
<protein>
    <submittedName>
        <fullName evidence="3">YCII-related protein</fullName>
    </submittedName>
</protein>
<dbReference type="eggNOG" id="COG2350">
    <property type="taxonomic scope" value="Bacteria"/>
</dbReference>
<comment type="caution">
    <text evidence="3">The sequence shown here is derived from an EMBL/GenBank/DDBJ whole genome shotgun (WGS) entry which is preliminary data.</text>
</comment>
<gene>
    <name evidence="3" type="ORF">BV95_01904</name>
</gene>
<sequence length="102" mass="11167">MYFAIYALDKPDMLDVRMKTRAAHREYLHSPDAPVRLMLGGPMLAEDGETMVGSLIVVEADSIEKVEAFSANDPYRLAGLVGSVSIRPWNWTAGNPDLADAS</sequence>
<evidence type="ECO:0000313" key="3">
    <source>
        <dbReference type="EMBL" id="KEQ53859.1"/>
    </source>
</evidence>
<accession>A0A081RF86</accession>
<dbReference type="SUPFAM" id="SSF54909">
    <property type="entry name" value="Dimeric alpha+beta barrel"/>
    <property type="match status" value="1"/>
</dbReference>
<dbReference type="Pfam" id="PF03795">
    <property type="entry name" value="YCII"/>
    <property type="match status" value="1"/>
</dbReference>
<feature type="domain" description="YCII-related" evidence="2">
    <location>
        <begin position="1"/>
        <end position="90"/>
    </location>
</feature>
<evidence type="ECO:0000256" key="1">
    <source>
        <dbReference type="ARBA" id="ARBA00007689"/>
    </source>
</evidence>
<comment type="similarity">
    <text evidence="1">Belongs to the YciI family.</text>
</comment>